<dbReference type="Gramene" id="TVU17783">
    <property type="protein sequence ID" value="TVU17783"/>
    <property type="gene ID" value="EJB05_33839"/>
</dbReference>
<dbReference type="GO" id="GO:0005737">
    <property type="term" value="C:cytoplasm"/>
    <property type="evidence" value="ECO:0007669"/>
    <property type="project" value="TreeGrafter"/>
</dbReference>
<accession>A0A5J9U266</accession>
<dbReference type="InterPro" id="IPR052088">
    <property type="entry name" value="E3_ubiquitin-ligase_SINA"/>
</dbReference>
<sequence length="171" mass="18817">MAQDGWDSWEPSPDECEVGHVVCATCCFKLRETGKCHDGFNFLLADTASDSRWATTTANSQYLFLLNVARQPLGRAISILCIDPHATTTAANGHGPSTKEVKCELSYTGHGDRRPRGCDQVIEHYQKSRFRVACTDLSKGLPSLDGCFQFLVPHSVAADIDRDTIQVTARI</sequence>
<dbReference type="PANTHER" id="PTHR10315">
    <property type="entry name" value="E3 UBIQUITIN PROTEIN LIGASE SIAH"/>
    <property type="match status" value="1"/>
</dbReference>
<evidence type="ECO:0000313" key="1">
    <source>
        <dbReference type="EMBL" id="TVU17783.1"/>
    </source>
</evidence>
<dbReference type="EMBL" id="RWGY01000029">
    <property type="protein sequence ID" value="TVU17783.1"/>
    <property type="molecule type" value="Genomic_DNA"/>
</dbReference>
<reference evidence="1 2" key="1">
    <citation type="journal article" date="2019" name="Sci. Rep.">
        <title>A high-quality genome of Eragrostis curvula grass provides insights into Poaceae evolution and supports new strategies to enhance forage quality.</title>
        <authorList>
            <person name="Carballo J."/>
            <person name="Santos B.A.C.M."/>
            <person name="Zappacosta D."/>
            <person name="Garbus I."/>
            <person name="Selva J.P."/>
            <person name="Gallo C.A."/>
            <person name="Diaz A."/>
            <person name="Albertini E."/>
            <person name="Caccamo M."/>
            <person name="Echenique V."/>
        </authorList>
    </citation>
    <scope>NUCLEOTIDE SEQUENCE [LARGE SCALE GENOMIC DNA]</scope>
    <source>
        <strain evidence="2">cv. Victoria</strain>
        <tissue evidence="1">Leaf</tissue>
    </source>
</reference>
<feature type="non-terminal residue" evidence="1">
    <location>
        <position position="171"/>
    </location>
</feature>
<proteinExistence type="predicted"/>
<keyword evidence="2" id="KW-1185">Reference proteome</keyword>
<feature type="non-terminal residue" evidence="1">
    <location>
        <position position="1"/>
    </location>
</feature>
<evidence type="ECO:0000313" key="2">
    <source>
        <dbReference type="Proteomes" id="UP000324897"/>
    </source>
</evidence>
<dbReference type="GO" id="GO:0061630">
    <property type="term" value="F:ubiquitin protein ligase activity"/>
    <property type="evidence" value="ECO:0007669"/>
    <property type="project" value="TreeGrafter"/>
</dbReference>
<protein>
    <submittedName>
        <fullName evidence="1">Uncharacterized protein</fullName>
    </submittedName>
</protein>
<organism evidence="1 2">
    <name type="scientific">Eragrostis curvula</name>
    <name type="common">weeping love grass</name>
    <dbReference type="NCBI Taxonomy" id="38414"/>
    <lineage>
        <taxon>Eukaryota</taxon>
        <taxon>Viridiplantae</taxon>
        <taxon>Streptophyta</taxon>
        <taxon>Embryophyta</taxon>
        <taxon>Tracheophyta</taxon>
        <taxon>Spermatophyta</taxon>
        <taxon>Magnoliopsida</taxon>
        <taxon>Liliopsida</taxon>
        <taxon>Poales</taxon>
        <taxon>Poaceae</taxon>
        <taxon>PACMAD clade</taxon>
        <taxon>Chloridoideae</taxon>
        <taxon>Eragrostideae</taxon>
        <taxon>Eragrostidinae</taxon>
        <taxon>Eragrostis</taxon>
    </lineage>
</organism>
<comment type="caution">
    <text evidence="1">The sequence shown here is derived from an EMBL/GenBank/DDBJ whole genome shotgun (WGS) entry which is preliminary data.</text>
</comment>
<name>A0A5J9U266_9POAL</name>
<dbReference type="AlphaFoldDB" id="A0A5J9U266"/>
<dbReference type="Proteomes" id="UP000324897">
    <property type="component" value="Chromosome 7"/>
</dbReference>
<dbReference type="PANTHER" id="PTHR10315:SF96">
    <property type="entry name" value="SIAH-TYPE DOMAIN-CONTAINING PROTEIN"/>
    <property type="match status" value="1"/>
</dbReference>
<gene>
    <name evidence="1" type="ORF">EJB05_33839</name>
</gene>